<gene>
    <name evidence="3" type="ORF">J0H12_06375</name>
</gene>
<proteinExistence type="predicted"/>
<feature type="domain" description="Terminase large subunit gp17-like C-terminal" evidence="2">
    <location>
        <begin position="220"/>
        <end position="364"/>
    </location>
</feature>
<dbReference type="Pfam" id="PF17289">
    <property type="entry name" value="Terminase_6C"/>
    <property type="match status" value="1"/>
</dbReference>
<dbReference type="EMBL" id="JAFKGL010000026">
    <property type="protein sequence ID" value="MBN9413528.1"/>
    <property type="molecule type" value="Genomic_DNA"/>
</dbReference>
<dbReference type="Pfam" id="PF03237">
    <property type="entry name" value="Terminase_6N"/>
    <property type="match status" value="1"/>
</dbReference>
<dbReference type="Proteomes" id="UP000664414">
    <property type="component" value="Unassembled WGS sequence"/>
</dbReference>
<organism evidence="3 4">
    <name type="scientific">Candidatus Paracaedimonas acanthamoebae</name>
    <dbReference type="NCBI Taxonomy" id="244581"/>
    <lineage>
        <taxon>Bacteria</taxon>
        <taxon>Pseudomonadati</taxon>
        <taxon>Pseudomonadota</taxon>
        <taxon>Alphaproteobacteria</taxon>
        <taxon>Holosporales</taxon>
        <taxon>Caedimonadaceae</taxon>
        <taxon>Candidatus Paracaedimonas</taxon>
    </lineage>
</organism>
<dbReference type="AlphaFoldDB" id="A0A8J7PMW0"/>
<name>A0A8J7PMW0_9PROT</name>
<accession>A0A8J7PMW0</accession>
<evidence type="ECO:0000313" key="3">
    <source>
        <dbReference type="EMBL" id="MBN9413528.1"/>
    </source>
</evidence>
<protein>
    <submittedName>
        <fullName evidence="3">DNA-packaging protein</fullName>
    </submittedName>
</protein>
<evidence type="ECO:0000313" key="4">
    <source>
        <dbReference type="Proteomes" id="UP000664414"/>
    </source>
</evidence>
<comment type="caution">
    <text evidence="3">The sequence shown here is derived from an EMBL/GenBank/DDBJ whole genome shotgun (WGS) entry which is preliminary data.</text>
</comment>
<dbReference type="InterPro" id="IPR035421">
    <property type="entry name" value="Terminase_6C"/>
</dbReference>
<reference evidence="3" key="1">
    <citation type="submission" date="2021-02" db="EMBL/GenBank/DDBJ databases">
        <title>Thiocyanate and organic carbon inputs drive convergent selection for specific autotrophic Afipia and Thiobacillus strains within complex microbiomes.</title>
        <authorList>
            <person name="Huddy R.J."/>
            <person name="Sachdeva R."/>
            <person name="Kadzinga F."/>
            <person name="Kantor R.S."/>
            <person name="Harrison S.T.L."/>
            <person name="Banfield J.F."/>
        </authorList>
    </citation>
    <scope>NUCLEOTIDE SEQUENCE</scope>
    <source>
        <strain evidence="3">SCN18_10_11_15_R4_P_38_20</strain>
    </source>
</reference>
<dbReference type="InterPro" id="IPR027417">
    <property type="entry name" value="P-loop_NTPase"/>
</dbReference>
<dbReference type="Gene3D" id="3.40.50.300">
    <property type="entry name" value="P-loop containing nucleotide triphosphate hydrolases"/>
    <property type="match status" value="1"/>
</dbReference>
<keyword evidence="1" id="KW-1188">Viral release from host cell</keyword>
<sequence>MILAGRGFGKTRTGAETIRQWALTHQARRIALIGDTQEDVRDIMIEGESGLLAIHPPEDRPHYEPSKRRLTWKNGAIAMIYSAENYEQLRGPQFDCAWIDEFAKFREMAKVWQQIHFSLRLGPHPRMIITTTPRPLPLLQELVTHAGKEVALTRGTTFENQDNLSPVFINTMQQSFSGTRLGAQELLGEMIDTHEGALWTPALLDQYRTKVLPEFKRIVIGIDPAVTHHSHSDETGLVVVGLGHDHHAYVLEDLSGQYPATTWGKIACEAYHHWNADRIIAEVNKGGDLVETLLRSIDPTISYQGVHASRGKYTRAEPIAAFYEQGKVHHACQGLKRLEDQMCKFLPGMTDSPDRVDALVWALTALMLEAKNSLPYKMWRS</sequence>
<evidence type="ECO:0000256" key="1">
    <source>
        <dbReference type="ARBA" id="ARBA00022612"/>
    </source>
</evidence>
<dbReference type="Gene3D" id="3.30.420.240">
    <property type="match status" value="1"/>
</dbReference>
<evidence type="ECO:0000259" key="2">
    <source>
        <dbReference type="Pfam" id="PF17289"/>
    </source>
</evidence>